<reference evidence="3 4" key="1">
    <citation type="submission" date="2016-10" db="EMBL/GenBank/DDBJ databases">
        <authorList>
            <person name="de Groot N.N."/>
        </authorList>
    </citation>
    <scope>NUCLEOTIDE SEQUENCE [LARGE SCALE GENOMIC DNA]</scope>
    <source>
        <strain evidence="3 4">CBS 141442</strain>
    </source>
</reference>
<dbReference type="PANTHER" id="PTHR15154">
    <property type="entry name" value="HAMARTIN"/>
    <property type="match status" value="1"/>
</dbReference>
<gene>
    <name evidence="3" type="ORF">SAMEA4029010_CIC11G00000005480</name>
</gene>
<dbReference type="OrthoDB" id="6022054at2759"/>
<dbReference type="AlphaFoldDB" id="A0A1L0GN32"/>
<dbReference type="InterPro" id="IPR007483">
    <property type="entry name" value="Hamartin"/>
</dbReference>
<feature type="compositionally biased region" description="Low complexity" evidence="2">
    <location>
        <begin position="1038"/>
        <end position="1048"/>
    </location>
</feature>
<dbReference type="EMBL" id="LT635761">
    <property type="protein sequence ID" value="SGZ57525.1"/>
    <property type="molecule type" value="Genomic_DNA"/>
</dbReference>
<dbReference type="PANTHER" id="PTHR15154:SF2">
    <property type="entry name" value="HAMARTIN"/>
    <property type="match status" value="1"/>
</dbReference>
<sequence length="1089" mass="123639">MLGSSKSLLRAFDTVFGLWDKSCDWKTDPPQTVTTLFNVIDAYNEKHNSIATLSSSLSDSLRTCYNTHVKASDDLSKEIFFVEILTRLLQLLTTEDAKVWLHTYLRPALNSADVDLQFVEKSRGFILSLSANIMNSEDADLVKQRNATALLVIDYILRAYIGRDKEVYAMIGISMDEQISTTHEHIERLRFVERNAGYLLKESGIKQPLEVFTVLNKHFVVAAERHKTLVILSQLSSTRASGILLIMDTPLFANLIRSLLHDFSEAVLTSDLYVIVMLLAKVSTQVSTYLSDLFAVIFQLIGWSEFSLYLSTREKTQLDYLVSHNIEWDRMGVDQEATMMQSHFFVDGEFNLNYLLTMLYGLFPRNLAEFSRAPLKYLRSNSPKLITLELLQTLEEFSFPEGFDTYVSNTLKDLCRRFMVHPNLLNLVSLDDELKNPLDWIMKINADKGNNVIGEEEILLQCYLLNPDLIITIPDSLVLPKWISERFIGTNEGKILPSGDYSHKNSIRHSLSLVSEDSDRPKSFSNLSVPVHWEKLDRRVSIVPTKLVIENKSQPASEPISRVNFKSVNFGTSSNDSLETATLDEIPASGKHGSISELYLAHERLFTANGPNSNALGIDMKQAPTATGSIQTAKKTASDLLNEQLKLESDSPRTVAASPKLNGSESNATFSALDNMGSALDFYQRELLLMKNELEFSSYMKHLNKFNYLKLKLRVNRFLRDNKLKIEDWRKDRGDSEEILDGQVEEKHDADAKKSSNDQAKEKVDSQDHEKFDGLSPQSPREMMRAAGIDTSFESPLEVKTKQNMQLSARIKELSSYIEELEESMEKFKIEVTDTQQALEAAKQTEIVSEEQLRKALNEIQVLQKDHQDLAEKEKTIAQGPTGISNNNIPASSLDQHEKEIFDLRTEIRGYKDENARISQQLEQTTESLEFTMKSYEKQLATMKLDKGQAVREMSSHYERKIHELNIAIATFESTLEERNARIMQLSTSKPIRIPDSRMESYQMSPRHNNSVPKYTTDFHSSHSMHDYFNQRGSAVSMESSSLSSNPSNAVQALKHSVPHTPTSRQSSTQNIPIIRGRGGYQKRSKKIM</sequence>
<evidence type="ECO:0000256" key="2">
    <source>
        <dbReference type="SAM" id="MobiDB-lite"/>
    </source>
</evidence>
<keyword evidence="4" id="KW-1185">Reference proteome</keyword>
<evidence type="ECO:0000256" key="1">
    <source>
        <dbReference type="SAM" id="Coils"/>
    </source>
</evidence>
<feature type="compositionally biased region" description="Basic and acidic residues" evidence="2">
    <location>
        <begin position="744"/>
        <end position="773"/>
    </location>
</feature>
<feature type="region of interest" description="Disordered" evidence="2">
    <location>
        <begin position="1038"/>
        <end position="1089"/>
    </location>
</feature>
<name>A0A1L0GN32_9ASCO</name>
<dbReference type="GO" id="GO:0032007">
    <property type="term" value="P:negative regulation of TOR signaling"/>
    <property type="evidence" value="ECO:0007669"/>
    <property type="project" value="TreeGrafter"/>
</dbReference>
<accession>A0A1L0GN32</accession>
<feature type="compositionally biased region" description="Polar residues" evidence="2">
    <location>
        <begin position="1060"/>
        <end position="1072"/>
    </location>
</feature>
<organism evidence="3 4">
    <name type="scientific">Sungouiella intermedia</name>
    <dbReference type="NCBI Taxonomy" id="45354"/>
    <lineage>
        <taxon>Eukaryota</taxon>
        <taxon>Fungi</taxon>
        <taxon>Dikarya</taxon>
        <taxon>Ascomycota</taxon>
        <taxon>Saccharomycotina</taxon>
        <taxon>Pichiomycetes</taxon>
        <taxon>Metschnikowiaceae</taxon>
        <taxon>Sungouiella</taxon>
    </lineage>
</organism>
<feature type="coiled-coil region" evidence="1">
    <location>
        <begin position="804"/>
        <end position="939"/>
    </location>
</feature>
<proteinExistence type="predicted"/>
<evidence type="ECO:0000313" key="4">
    <source>
        <dbReference type="Proteomes" id="UP000182334"/>
    </source>
</evidence>
<keyword evidence="1" id="KW-0175">Coiled coil</keyword>
<evidence type="ECO:0000313" key="3">
    <source>
        <dbReference type="EMBL" id="SGZ57525.1"/>
    </source>
</evidence>
<dbReference type="GO" id="GO:0033596">
    <property type="term" value="C:TSC1-TSC2 complex"/>
    <property type="evidence" value="ECO:0007669"/>
    <property type="project" value="TreeGrafter"/>
</dbReference>
<protein>
    <submittedName>
        <fullName evidence="3">CIC11C00000005480</fullName>
    </submittedName>
</protein>
<dbReference type="Proteomes" id="UP000182334">
    <property type="component" value="Chromosome VI"/>
</dbReference>
<feature type="region of interest" description="Disordered" evidence="2">
    <location>
        <begin position="740"/>
        <end position="781"/>
    </location>
</feature>
<dbReference type="GO" id="GO:0051726">
    <property type="term" value="P:regulation of cell cycle"/>
    <property type="evidence" value="ECO:0007669"/>
    <property type="project" value="TreeGrafter"/>
</dbReference>
<dbReference type="STRING" id="45354.A0A1L0GN32"/>